<dbReference type="Pfam" id="PF11455">
    <property type="entry name" value="MazE-like"/>
    <property type="match status" value="1"/>
</dbReference>
<accession>A0A097ECJ4</accession>
<dbReference type="KEGG" id="stax:MC45_01415"/>
<dbReference type="HOGENOM" id="CLU_192109_0_0_5"/>
<evidence type="ECO:0000313" key="1">
    <source>
        <dbReference type="EMBL" id="AIT05294.1"/>
    </source>
</evidence>
<keyword evidence="2" id="KW-1185">Reference proteome</keyword>
<sequence length="74" mass="8164">MPAPVTQRVQKRRDALRAAGLRPIQIWVPDTRRPGFAEECRRQALVVAAADVADHDLDAFMDAALIDLDPEGEA</sequence>
<reference evidence="1 2" key="1">
    <citation type="submission" date="2014-09" db="EMBL/GenBank/DDBJ databases">
        <title>Using Illumina technology Improving SMRT sequencing Genome Assembly by RASTools.</title>
        <authorList>
            <person name="Zhou Y."/>
            <person name="Ma T."/>
            <person name="Liu T."/>
        </authorList>
    </citation>
    <scope>NUCLEOTIDE SEQUENCE [LARGE SCALE GENOMIC DNA]</scope>
    <source>
        <strain evidence="1 2">ATCC 55669</strain>
    </source>
</reference>
<organism evidence="1 2">
    <name type="scientific">Sphingomonas taxi</name>
    <dbReference type="NCBI Taxonomy" id="1549858"/>
    <lineage>
        <taxon>Bacteria</taxon>
        <taxon>Pseudomonadati</taxon>
        <taxon>Pseudomonadota</taxon>
        <taxon>Alphaproteobacteria</taxon>
        <taxon>Sphingomonadales</taxon>
        <taxon>Sphingomonadaceae</taxon>
        <taxon>Sphingomonas</taxon>
    </lineage>
</organism>
<evidence type="ECO:0008006" key="3">
    <source>
        <dbReference type="Google" id="ProtNLM"/>
    </source>
</evidence>
<evidence type="ECO:0000313" key="2">
    <source>
        <dbReference type="Proteomes" id="UP000033200"/>
    </source>
</evidence>
<proteinExistence type="predicted"/>
<protein>
    <recommendedName>
        <fullName evidence="3">DUF3018 domain-containing protein</fullName>
    </recommendedName>
</protein>
<dbReference type="EMBL" id="CP009571">
    <property type="protein sequence ID" value="AIT05294.1"/>
    <property type="molecule type" value="Genomic_DNA"/>
</dbReference>
<dbReference type="eggNOG" id="ENOG50327ZI">
    <property type="taxonomic scope" value="Bacteria"/>
</dbReference>
<dbReference type="RefSeq" id="WP_038658627.1">
    <property type="nucleotide sequence ID" value="NZ_CP009571.1"/>
</dbReference>
<name>A0A097ECJ4_9SPHN</name>
<dbReference type="Proteomes" id="UP000033200">
    <property type="component" value="Chromosome"/>
</dbReference>
<gene>
    <name evidence="1" type="ORF">MC45_01415</name>
</gene>
<dbReference type="InterPro" id="IPR021558">
    <property type="entry name" value="MazE-like"/>
</dbReference>
<dbReference type="AlphaFoldDB" id="A0A097ECJ4"/>
<dbReference type="STRING" id="1549858.MC45_01415"/>